<evidence type="ECO:0000256" key="5">
    <source>
        <dbReference type="ARBA" id="ARBA00022603"/>
    </source>
</evidence>
<dbReference type="EC" id="2.1.1.77" evidence="3"/>
<dbReference type="SUPFAM" id="SSF53335">
    <property type="entry name" value="S-adenosyl-L-methionine-dependent methyltransferases"/>
    <property type="match status" value="1"/>
</dbReference>
<comment type="subcellular location">
    <subcellularLocation>
        <location evidence="1">Cytoplasm</location>
    </subcellularLocation>
</comment>
<evidence type="ECO:0000313" key="8">
    <source>
        <dbReference type="EMBL" id="SVC09724.1"/>
    </source>
</evidence>
<dbReference type="GO" id="GO:0032259">
    <property type="term" value="P:methylation"/>
    <property type="evidence" value="ECO:0007669"/>
    <property type="project" value="UniProtKB-KW"/>
</dbReference>
<name>A0A382JBU5_9ZZZZ</name>
<keyword evidence="7" id="KW-0949">S-adenosyl-L-methionine</keyword>
<dbReference type="AlphaFoldDB" id="A0A382JBU5"/>
<organism evidence="8">
    <name type="scientific">marine metagenome</name>
    <dbReference type="NCBI Taxonomy" id="408172"/>
    <lineage>
        <taxon>unclassified sequences</taxon>
        <taxon>metagenomes</taxon>
        <taxon>ecological metagenomes</taxon>
    </lineage>
</organism>
<dbReference type="GO" id="GO:0005737">
    <property type="term" value="C:cytoplasm"/>
    <property type="evidence" value="ECO:0007669"/>
    <property type="project" value="UniProtKB-SubCell"/>
</dbReference>
<evidence type="ECO:0000256" key="4">
    <source>
        <dbReference type="ARBA" id="ARBA00022490"/>
    </source>
</evidence>
<protein>
    <recommendedName>
        <fullName evidence="3">protein-L-isoaspartate(D-aspartate) O-methyltransferase</fullName>
        <ecNumber evidence="3">2.1.1.77</ecNumber>
    </recommendedName>
</protein>
<evidence type="ECO:0000256" key="3">
    <source>
        <dbReference type="ARBA" id="ARBA00011890"/>
    </source>
</evidence>
<dbReference type="Gene3D" id="3.40.50.150">
    <property type="entry name" value="Vaccinia Virus protein VP39"/>
    <property type="match status" value="1"/>
</dbReference>
<feature type="non-terminal residue" evidence="8">
    <location>
        <position position="194"/>
    </location>
</feature>
<dbReference type="FunFam" id="3.40.50.150:FF:000010">
    <property type="entry name" value="Protein-L-isoaspartate O-methyltransferase"/>
    <property type="match status" value="1"/>
</dbReference>
<evidence type="ECO:0000256" key="1">
    <source>
        <dbReference type="ARBA" id="ARBA00004496"/>
    </source>
</evidence>
<dbReference type="NCBIfam" id="NF001453">
    <property type="entry name" value="PRK00312.1"/>
    <property type="match status" value="1"/>
</dbReference>
<proteinExistence type="inferred from homology"/>
<dbReference type="EMBL" id="UINC01073387">
    <property type="protein sequence ID" value="SVC09724.1"/>
    <property type="molecule type" value="Genomic_DNA"/>
</dbReference>
<keyword evidence="5" id="KW-0489">Methyltransferase</keyword>
<dbReference type="Pfam" id="PF01135">
    <property type="entry name" value="PCMT"/>
    <property type="match status" value="1"/>
</dbReference>
<accession>A0A382JBU5</accession>
<evidence type="ECO:0000256" key="6">
    <source>
        <dbReference type="ARBA" id="ARBA00022679"/>
    </source>
</evidence>
<evidence type="ECO:0000256" key="2">
    <source>
        <dbReference type="ARBA" id="ARBA00005369"/>
    </source>
</evidence>
<keyword evidence="6" id="KW-0808">Transferase</keyword>
<dbReference type="InterPro" id="IPR029063">
    <property type="entry name" value="SAM-dependent_MTases_sf"/>
</dbReference>
<evidence type="ECO:0000256" key="7">
    <source>
        <dbReference type="ARBA" id="ARBA00022691"/>
    </source>
</evidence>
<comment type="similarity">
    <text evidence="2">Belongs to the methyltransferase superfamily. L-isoaspartyl/D-aspartyl protein methyltransferase family.</text>
</comment>
<dbReference type="GO" id="GO:0004719">
    <property type="term" value="F:protein-L-isoaspartate (D-aspartate) O-methyltransferase activity"/>
    <property type="evidence" value="ECO:0007669"/>
    <property type="project" value="UniProtKB-EC"/>
</dbReference>
<sequence>MDLTEQAVQAYVGQRRKMIEEQLLGRGIKDLLVMEAMSRVPRHLFVNSSLRHRAYGDCPLPIGENQTISQPYIVALMTQALQLKGEERVLEIGTGSGYQTAILAQLASQVFTIERIKSLAKNTKLLLERLGYENITFKAFDGTYGWRDQSPFDVILVSASTPSVPEVLIEQLADKGRLIAPVGKKESQDLFVLT</sequence>
<dbReference type="PANTHER" id="PTHR11579">
    <property type="entry name" value="PROTEIN-L-ISOASPARTATE O-METHYLTRANSFERASE"/>
    <property type="match status" value="1"/>
</dbReference>
<dbReference type="NCBIfam" id="TIGR00080">
    <property type="entry name" value="pimt"/>
    <property type="match status" value="1"/>
</dbReference>
<reference evidence="8" key="1">
    <citation type="submission" date="2018-05" db="EMBL/GenBank/DDBJ databases">
        <authorList>
            <person name="Lanie J.A."/>
            <person name="Ng W.-L."/>
            <person name="Kazmierczak K.M."/>
            <person name="Andrzejewski T.M."/>
            <person name="Davidsen T.M."/>
            <person name="Wayne K.J."/>
            <person name="Tettelin H."/>
            <person name="Glass J.I."/>
            <person name="Rusch D."/>
            <person name="Podicherti R."/>
            <person name="Tsui H.-C.T."/>
            <person name="Winkler M.E."/>
        </authorList>
    </citation>
    <scope>NUCLEOTIDE SEQUENCE</scope>
</reference>
<gene>
    <name evidence="8" type="ORF">METZ01_LOCUS262578</name>
</gene>
<dbReference type="CDD" id="cd02440">
    <property type="entry name" value="AdoMet_MTases"/>
    <property type="match status" value="1"/>
</dbReference>
<dbReference type="PANTHER" id="PTHR11579:SF0">
    <property type="entry name" value="PROTEIN-L-ISOASPARTATE(D-ASPARTATE) O-METHYLTRANSFERASE"/>
    <property type="match status" value="1"/>
</dbReference>
<dbReference type="InterPro" id="IPR000682">
    <property type="entry name" value="PCMT"/>
</dbReference>
<keyword evidence="4" id="KW-0963">Cytoplasm</keyword>